<keyword evidence="2" id="KW-0645">Protease</keyword>
<dbReference type="Proteomes" id="UP000478183">
    <property type="component" value="Unassembled WGS sequence"/>
</dbReference>
<sequence>MLVAAIARIERLRFKGLAYLALAVALHCGAAAAQTVPPVDHATQTSILDLVPPDATTQHVLSTSEGELNYTATAGTIDLYQGNGQLGAKVFYTAYTLSGRDPDRPITFAFNGGPGAASAYLHLGLAGPHVIDLGAEDGFGATPRLRPNLDTWLAFTDLVFIDPVGTGWSRAQSDEAARAYYGVDRDAESLARAIAIHIEKTGHLSSPKFLLGESYGGFRAGKVATALRERQGIVLSGIVMVSPFLEGRHIASTSDDPLSAALQFPSLAAAELERTGRFTEAAQAEAERFAMTDYLLGLADPPPPGTVANGFWDRIANYTGIPLTDVARVRGYVGAIYASRTGETGKALSSYDAALAYPSRDPGANHPSGADPVLDGRTRAYAAAFVSYAREKLGIGSRMSYTLLNEEANSRWDWDGSRFTASAMGDLADMLAVNPSFQLMILHGFSDPLTPYRVSEYLFEQLPPELTARRVFLTNYRGGHMFYSDPISRQKAAADAQRFYRETGS</sequence>
<feature type="chain" id="PRO_5027041055" evidence="1">
    <location>
        <begin position="34"/>
        <end position="505"/>
    </location>
</feature>
<dbReference type="AlphaFoldDB" id="A0A6L6JJ55"/>
<dbReference type="InterPro" id="IPR029058">
    <property type="entry name" value="AB_hydrolase_fold"/>
</dbReference>
<evidence type="ECO:0000256" key="1">
    <source>
        <dbReference type="SAM" id="SignalP"/>
    </source>
</evidence>
<keyword evidence="2" id="KW-0378">Hydrolase</keyword>
<keyword evidence="1" id="KW-0732">Signal</keyword>
<accession>A0A6L6JJ55</accession>
<comment type="caution">
    <text evidence="2">The sequence shown here is derived from an EMBL/GenBank/DDBJ whole genome shotgun (WGS) entry which is preliminary data.</text>
</comment>
<dbReference type="Pfam" id="PF00450">
    <property type="entry name" value="Peptidase_S10"/>
    <property type="match status" value="1"/>
</dbReference>
<protein>
    <submittedName>
        <fullName evidence="2">Carboxypeptidase</fullName>
    </submittedName>
</protein>
<keyword evidence="3" id="KW-1185">Reference proteome</keyword>
<dbReference type="SUPFAM" id="SSF53474">
    <property type="entry name" value="alpha/beta-Hydrolases"/>
    <property type="match status" value="1"/>
</dbReference>
<dbReference type="GO" id="GO:0004185">
    <property type="term" value="F:serine-type carboxypeptidase activity"/>
    <property type="evidence" value="ECO:0007669"/>
    <property type="project" value="InterPro"/>
</dbReference>
<organism evidence="2 3">
    <name type="scientific">Paracoccus aestuariivivens</name>
    <dbReference type="NCBI Taxonomy" id="1820333"/>
    <lineage>
        <taxon>Bacteria</taxon>
        <taxon>Pseudomonadati</taxon>
        <taxon>Pseudomonadota</taxon>
        <taxon>Alphaproteobacteria</taxon>
        <taxon>Rhodobacterales</taxon>
        <taxon>Paracoccaceae</taxon>
        <taxon>Paracoccus</taxon>
    </lineage>
</organism>
<dbReference type="Gene3D" id="3.40.50.1820">
    <property type="entry name" value="alpha/beta hydrolase"/>
    <property type="match status" value="1"/>
</dbReference>
<dbReference type="InterPro" id="IPR001563">
    <property type="entry name" value="Peptidase_S10"/>
</dbReference>
<feature type="signal peptide" evidence="1">
    <location>
        <begin position="1"/>
        <end position="33"/>
    </location>
</feature>
<name>A0A6L6JJ55_9RHOB</name>
<dbReference type="EMBL" id="WMIE01000030">
    <property type="protein sequence ID" value="MTH80174.1"/>
    <property type="molecule type" value="Genomic_DNA"/>
</dbReference>
<keyword evidence="2" id="KW-0121">Carboxypeptidase</keyword>
<reference evidence="2 3" key="1">
    <citation type="submission" date="2019-11" db="EMBL/GenBank/DDBJ databases">
        <authorList>
            <person name="Dong K."/>
        </authorList>
    </citation>
    <scope>NUCLEOTIDE SEQUENCE [LARGE SCALE GENOMIC DNA]</scope>
    <source>
        <strain evidence="2 3">NBRC 111993</strain>
    </source>
</reference>
<gene>
    <name evidence="2" type="ORF">GL286_20980</name>
</gene>
<evidence type="ECO:0000313" key="2">
    <source>
        <dbReference type="EMBL" id="MTH80174.1"/>
    </source>
</evidence>
<evidence type="ECO:0000313" key="3">
    <source>
        <dbReference type="Proteomes" id="UP000478183"/>
    </source>
</evidence>
<proteinExistence type="predicted"/>
<dbReference type="GO" id="GO:0006508">
    <property type="term" value="P:proteolysis"/>
    <property type="evidence" value="ECO:0007669"/>
    <property type="project" value="InterPro"/>
</dbReference>